<protein>
    <recommendedName>
        <fullName evidence="16">Adenosylcobinamide kinase</fullName>
        <ecNumber evidence="8">2.7.1.156</ecNumber>
        <ecNumber evidence="9">2.7.7.62</ecNumber>
    </recommendedName>
    <alternativeName>
        <fullName evidence="17">Adenosylcobinamide-phosphate guanylyltransferase</fullName>
    </alternativeName>
</protein>
<comment type="catalytic activity">
    <reaction evidence="3">
        <text>adenosylcob(III)inamide + GTP = adenosylcob(III)inamide phosphate + GDP + H(+)</text>
        <dbReference type="Rhea" id="RHEA:15765"/>
        <dbReference type="ChEBI" id="CHEBI:2480"/>
        <dbReference type="ChEBI" id="CHEBI:15378"/>
        <dbReference type="ChEBI" id="CHEBI:37565"/>
        <dbReference type="ChEBI" id="CHEBI:58189"/>
        <dbReference type="ChEBI" id="CHEBI:58502"/>
        <dbReference type="EC" id="2.7.1.156"/>
    </reaction>
</comment>
<feature type="binding site" evidence="19">
    <location>
        <begin position="34"/>
        <end position="36"/>
    </location>
    <ligand>
        <name>GTP</name>
        <dbReference type="ChEBI" id="CHEBI:37565"/>
    </ligand>
</feature>
<organism evidence="20 21">
    <name type="scientific">Alkaliphilus oremlandii (strain OhILAs)</name>
    <name type="common">Clostridium oremlandii (strain OhILAs)</name>
    <dbReference type="NCBI Taxonomy" id="350688"/>
    <lineage>
        <taxon>Bacteria</taxon>
        <taxon>Bacillati</taxon>
        <taxon>Bacillota</taxon>
        <taxon>Clostridia</taxon>
        <taxon>Peptostreptococcales</taxon>
        <taxon>Natronincolaceae</taxon>
        <taxon>Alkaliphilus</taxon>
    </lineage>
</organism>
<dbReference type="eggNOG" id="COG2087">
    <property type="taxonomic scope" value="Bacteria"/>
</dbReference>
<dbReference type="GO" id="GO:0008820">
    <property type="term" value="F:cobinamide phosphate guanylyltransferase activity"/>
    <property type="evidence" value="ECO:0007669"/>
    <property type="project" value="UniProtKB-EC"/>
</dbReference>
<comment type="function">
    <text evidence="4">Catalyzes ATP-dependent phosphorylation of adenosylcobinamide and addition of GMP to adenosylcobinamide phosphate.</text>
</comment>
<evidence type="ECO:0000256" key="9">
    <source>
        <dbReference type="ARBA" id="ARBA00012523"/>
    </source>
</evidence>
<dbReference type="GO" id="GO:0005525">
    <property type="term" value="F:GTP binding"/>
    <property type="evidence" value="ECO:0007669"/>
    <property type="project" value="UniProtKB-KW"/>
</dbReference>
<gene>
    <name evidence="20" type="ordered locus">Clos_2210</name>
</gene>
<name>A8MIW3_ALKOO</name>
<evidence type="ECO:0000256" key="17">
    <source>
        <dbReference type="ARBA" id="ARBA00030571"/>
    </source>
</evidence>
<dbReference type="STRING" id="350688.Clos_2210"/>
<dbReference type="KEGG" id="aoe:Clos_2210"/>
<evidence type="ECO:0000256" key="15">
    <source>
        <dbReference type="ARBA" id="ARBA00023134"/>
    </source>
</evidence>
<dbReference type="PIRSF" id="PIRSF006135">
    <property type="entry name" value="CobU"/>
    <property type="match status" value="1"/>
</dbReference>
<dbReference type="GO" id="GO:0009236">
    <property type="term" value="P:cobalamin biosynthetic process"/>
    <property type="evidence" value="ECO:0007669"/>
    <property type="project" value="UniProtKB-UniPathway"/>
</dbReference>
<keyword evidence="20" id="KW-0548">Nucleotidyltransferase</keyword>
<reference evidence="21" key="1">
    <citation type="submission" date="2007-10" db="EMBL/GenBank/DDBJ databases">
        <title>Complete genome of Alkaliphilus oremlandii OhILAs.</title>
        <authorList>
            <person name="Copeland A."/>
            <person name="Lucas S."/>
            <person name="Lapidus A."/>
            <person name="Barry K."/>
            <person name="Detter J.C."/>
            <person name="Glavina del Rio T."/>
            <person name="Hammon N."/>
            <person name="Israni S."/>
            <person name="Dalin E."/>
            <person name="Tice H."/>
            <person name="Pitluck S."/>
            <person name="Chain P."/>
            <person name="Malfatti S."/>
            <person name="Shin M."/>
            <person name="Vergez L."/>
            <person name="Schmutz J."/>
            <person name="Larimer F."/>
            <person name="Land M."/>
            <person name="Hauser L."/>
            <person name="Kyrpides N."/>
            <person name="Mikhailova N."/>
            <person name="Stolz J.F."/>
            <person name="Dawson A."/>
            <person name="Fisher E."/>
            <person name="Crable B."/>
            <person name="Perera E."/>
            <person name="Lisak J."/>
            <person name="Ranganathan M."/>
            <person name="Basu P."/>
            <person name="Richardson P."/>
        </authorList>
    </citation>
    <scope>NUCLEOTIDE SEQUENCE [LARGE SCALE GENOMIC DNA]</scope>
    <source>
        <strain evidence="21">OhILAs</strain>
    </source>
</reference>
<evidence type="ECO:0000256" key="1">
    <source>
        <dbReference type="ARBA" id="ARBA00000312"/>
    </source>
</evidence>
<comment type="catalytic activity">
    <reaction evidence="1">
        <text>adenosylcob(III)inamide + ATP = adenosylcob(III)inamide phosphate + ADP + H(+)</text>
        <dbReference type="Rhea" id="RHEA:15769"/>
        <dbReference type="ChEBI" id="CHEBI:2480"/>
        <dbReference type="ChEBI" id="CHEBI:15378"/>
        <dbReference type="ChEBI" id="CHEBI:30616"/>
        <dbReference type="ChEBI" id="CHEBI:58502"/>
        <dbReference type="ChEBI" id="CHEBI:456216"/>
        <dbReference type="EC" id="2.7.1.156"/>
    </reaction>
</comment>
<dbReference type="EMBL" id="CP000853">
    <property type="protein sequence ID" value="ABW19745.1"/>
    <property type="molecule type" value="Genomic_DNA"/>
</dbReference>
<evidence type="ECO:0000256" key="16">
    <source>
        <dbReference type="ARBA" id="ARBA00029570"/>
    </source>
</evidence>
<dbReference type="SUPFAM" id="SSF52540">
    <property type="entry name" value="P-loop containing nucleoside triphosphate hydrolases"/>
    <property type="match status" value="1"/>
</dbReference>
<evidence type="ECO:0000256" key="3">
    <source>
        <dbReference type="ARBA" id="ARBA00001522"/>
    </source>
</evidence>
<evidence type="ECO:0000256" key="14">
    <source>
        <dbReference type="ARBA" id="ARBA00022840"/>
    </source>
</evidence>
<keyword evidence="14" id="KW-0067">ATP-binding</keyword>
<dbReference type="CDD" id="cd00544">
    <property type="entry name" value="CobU"/>
    <property type="match status" value="1"/>
</dbReference>
<evidence type="ECO:0000256" key="11">
    <source>
        <dbReference type="ARBA" id="ARBA00022679"/>
    </source>
</evidence>
<sequence length="186" mass="21106">MSKFILITGGARSGKSRFAEKMAAEQGEKVVYIATAIAFDEGMKDRIKKHQQDRPQIWKTIERYKDFNALKEDRAFIESDCILLDCVTLMVTNLILESNLDFDNCSMEDIDVLEQGIFKEIEILLDITAHHHKDAIIVTNEVGMGLVPAYRMGNIFRDIAGRVNQYIAGRADEVYLTVSGIEMKIK</sequence>
<dbReference type="GO" id="GO:0005524">
    <property type="term" value="F:ATP binding"/>
    <property type="evidence" value="ECO:0007669"/>
    <property type="project" value="UniProtKB-KW"/>
</dbReference>
<evidence type="ECO:0000313" key="20">
    <source>
        <dbReference type="EMBL" id="ABW19745.1"/>
    </source>
</evidence>
<dbReference type="PANTHER" id="PTHR34848">
    <property type="match status" value="1"/>
</dbReference>
<evidence type="ECO:0000256" key="5">
    <source>
        <dbReference type="ARBA" id="ARBA00004692"/>
    </source>
</evidence>
<dbReference type="Proteomes" id="UP000000269">
    <property type="component" value="Chromosome"/>
</dbReference>
<keyword evidence="11 20" id="KW-0808">Transferase</keyword>
<dbReference type="EC" id="2.7.1.156" evidence="8"/>
<keyword evidence="10" id="KW-0169">Cobalamin biosynthesis</keyword>
<dbReference type="PANTHER" id="PTHR34848:SF1">
    <property type="entry name" value="BIFUNCTIONAL ADENOSYLCOBALAMIN BIOSYNTHESIS PROTEIN COBU"/>
    <property type="match status" value="1"/>
</dbReference>
<comment type="similarity">
    <text evidence="7">Belongs to the CobU/CobP family.</text>
</comment>
<evidence type="ECO:0000256" key="7">
    <source>
        <dbReference type="ARBA" id="ARBA00007490"/>
    </source>
</evidence>
<keyword evidence="13" id="KW-0418">Kinase</keyword>
<comment type="catalytic activity">
    <reaction evidence="2">
        <text>adenosylcob(III)inamide phosphate + GTP + H(+) = adenosylcob(III)inamide-GDP + diphosphate</text>
        <dbReference type="Rhea" id="RHEA:22712"/>
        <dbReference type="ChEBI" id="CHEBI:15378"/>
        <dbReference type="ChEBI" id="CHEBI:33019"/>
        <dbReference type="ChEBI" id="CHEBI:37565"/>
        <dbReference type="ChEBI" id="CHEBI:58502"/>
        <dbReference type="ChEBI" id="CHEBI:60487"/>
        <dbReference type="EC" id="2.7.7.62"/>
    </reaction>
</comment>
<dbReference type="InterPro" id="IPR003203">
    <property type="entry name" value="CobU/CobP"/>
</dbReference>
<evidence type="ECO:0000256" key="4">
    <source>
        <dbReference type="ARBA" id="ARBA00003889"/>
    </source>
</evidence>
<proteinExistence type="inferred from homology"/>
<dbReference type="OrthoDB" id="9799422at2"/>
<dbReference type="Gene3D" id="3.40.50.300">
    <property type="entry name" value="P-loop containing nucleotide triphosphate hydrolases"/>
    <property type="match status" value="1"/>
</dbReference>
<feature type="binding site" evidence="19">
    <location>
        <position position="85"/>
    </location>
    <ligand>
        <name>GTP</name>
        <dbReference type="ChEBI" id="CHEBI:37565"/>
    </ligand>
</feature>
<dbReference type="NCBIfam" id="NF004469">
    <property type="entry name" value="PRK05800.1"/>
    <property type="match status" value="1"/>
</dbReference>
<dbReference type="EC" id="2.7.7.62" evidence="9"/>
<evidence type="ECO:0000256" key="6">
    <source>
        <dbReference type="ARBA" id="ARBA00005159"/>
    </source>
</evidence>
<keyword evidence="21" id="KW-1185">Reference proteome</keyword>
<evidence type="ECO:0000256" key="10">
    <source>
        <dbReference type="ARBA" id="ARBA00022573"/>
    </source>
</evidence>
<accession>A8MIW3</accession>
<dbReference type="UniPathway" id="UPA00148">
    <property type="reaction ID" value="UER00236"/>
</dbReference>
<dbReference type="HOGENOM" id="CLU_094161_0_2_9"/>
<evidence type="ECO:0000256" key="19">
    <source>
        <dbReference type="PIRSR" id="PIRSR006135-2"/>
    </source>
</evidence>
<dbReference type="Pfam" id="PF02283">
    <property type="entry name" value="CobU"/>
    <property type="match status" value="1"/>
</dbReference>
<dbReference type="InterPro" id="IPR027417">
    <property type="entry name" value="P-loop_NTPase"/>
</dbReference>
<dbReference type="GO" id="GO:0043752">
    <property type="term" value="F:adenosylcobinamide kinase activity"/>
    <property type="evidence" value="ECO:0007669"/>
    <property type="project" value="UniProtKB-EC"/>
</dbReference>
<feature type="binding site" evidence="19">
    <location>
        <position position="62"/>
    </location>
    <ligand>
        <name>GTP</name>
        <dbReference type="ChEBI" id="CHEBI:37565"/>
    </ligand>
</feature>
<keyword evidence="15 19" id="KW-0342">GTP-binding</keyword>
<comment type="pathway">
    <text evidence="5">Cofactor biosynthesis; adenosylcobalamin biosynthesis; adenosylcobalamin from cob(II)yrinate a,c-diamide: step 6/7.</text>
</comment>
<evidence type="ECO:0000256" key="18">
    <source>
        <dbReference type="PIRSR" id="PIRSR006135-1"/>
    </source>
</evidence>
<evidence type="ECO:0000313" key="21">
    <source>
        <dbReference type="Proteomes" id="UP000000269"/>
    </source>
</evidence>
<evidence type="ECO:0000256" key="12">
    <source>
        <dbReference type="ARBA" id="ARBA00022741"/>
    </source>
</evidence>
<dbReference type="AlphaFoldDB" id="A8MIW3"/>
<evidence type="ECO:0000256" key="13">
    <source>
        <dbReference type="ARBA" id="ARBA00022777"/>
    </source>
</evidence>
<comment type="pathway">
    <text evidence="6">Cofactor biosynthesis; adenosylcobalamin biosynthesis; adenosylcobalamin from cob(II)yrinate a,c-diamide: step 5/7.</text>
</comment>
<dbReference type="RefSeq" id="WP_012160054.1">
    <property type="nucleotide sequence ID" value="NC_009922.1"/>
</dbReference>
<evidence type="ECO:0000256" key="2">
    <source>
        <dbReference type="ARBA" id="ARBA00000711"/>
    </source>
</evidence>
<feature type="active site" description="GMP-histidine intermediate" evidence="18">
    <location>
        <position position="50"/>
    </location>
</feature>
<feature type="binding site" evidence="19">
    <location>
        <begin position="9"/>
        <end position="16"/>
    </location>
    <ligand>
        <name>GTP</name>
        <dbReference type="ChEBI" id="CHEBI:37565"/>
    </ligand>
</feature>
<keyword evidence="12 19" id="KW-0547">Nucleotide-binding</keyword>
<evidence type="ECO:0000256" key="8">
    <source>
        <dbReference type="ARBA" id="ARBA00012016"/>
    </source>
</evidence>